<gene>
    <name evidence="1" type="ORF">S03H2_09457</name>
</gene>
<sequence>TLLGMGAGQPSRVVSVELALKRAGREAAFTLSSTFKASEILCDMFISLSIWYVKPQILPQQEP</sequence>
<feature type="non-terminal residue" evidence="1">
    <location>
        <position position="1"/>
    </location>
</feature>
<proteinExistence type="predicted"/>
<comment type="caution">
    <text evidence="1">The sequence shown here is derived from an EMBL/GenBank/DDBJ whole genome shotgun (WGS) entry which is preliminary data.</text>
</comment>
<protein>
    <submittedName>
        <fullName evidence="1">Uncharacterized protein</fullName>
    </submittedName>
</protein>
<evidence type="ECO:0000313" key="1">
    <source>
        <dbReference type="EMBL" id="GAH23971.1"/>
    </source>
</evidence>
<name>X1DSK5_9ZZZZ</name>
<dbReference type="AlphaFoldDB" id="X1DSK5"/>
<organism evidence="1">
    <name type="scientific">marine sediment metagenome</name>
    <dbReference type="NCBI Taxonomy" id="412755"/>
    <lineage>
        <taxon>unclassified sequences</taxon>
        <taxon>metagenomes</taxon>
        <taxon>ecological metagenomes</taxon>
    </lineage>
</organism>
<accession>X1DSK5</accession>
<dbReference type="EMBL" id="BARU01004814">
    <property type="protein sequence ID" value="GAH23971.1"/>
    <property type="molecule type" value="Genomic_DNA"/>
</dbReference>
<reference evidence="1" key="1">
    <citation type="journal article" date="2014" name="Front. Microbiol.">
        <title>High frequency of phylogenetically diverse reductive dehalogenase-homologous genes in deep subseafloor sedimentary metagenomes.</title>
        <authorList>
            <person name="Kawai M."/>
            <person name="Futagami T."/>
            <person name="Toyoda A."/>
            <person name="Takaki Y."/>
            <person name="Nishi S."/>
            <person name="Hori S."/>
            <person name="Arai W."/>
            <person name="Tsubouchi T."/>
            <person name="Morono Y."/>
            <person name="Uchiyama I."/>
            <person name="Ito T."/>
            <person name="Fujiyama A."/>
            <person name="Inagaki F."/>
            <person name="Takami H."/>
        </authorList>
    </citation>
    <scope>NUCLEOTIDE SEQUENCE</scope>
    <source>
        <strain evidence="1">Expedition CK06-06</strain>
    </source>
</reference>